<dbReference type="PANTHER" id="PTHR23122">
    <property type="entry name" value="MEMBRANE-ASSOCIATED GUANYLATE KINASE MAGUK"/>
    <property type="match status" value="1"/>
</dbReference>
<dbReference type="EMBL" id="KL250501">
    <property type="protein sequence ID" value="KGB32392.1"/>
    <property type="molecule type" value="Genomic_DNA"/>
</dbReference>
<dbReference type="InterPro" id="IPR001452">
    <property type="entry name" value="SH3_domain"/>
</dbReference>
<organism evidence="4">
    <name type="scientific">Schistosoma haematobium</name>
    <name type="common">Blood fluke</name>
    <dbReference type="NCBI Taxonomy" id="6185"/>
    <lineage>
        <taxon>Eukaryota</taxon>
        <taxon>Metazoa</taxon>
        <taxon>Spiralia</taxon>
        <taxon>Lophotrochozoa</taxon>
        <taxon>Platyhelminthes</taxon>
        <taxon>Trematoda</taxon>
        <taxon>Digenea</taxon>
        <taxon>Strigeidida</taxon>
        <taxon>Schistosomatoidea</taxon>
        <taxon>Schistosomatidae</taxon>
        <taxon>Schistosoma</taxon>
    </lineage>
</organism>
<dbReference type="SMART" id="SM00072">
    <property type="entry name" value="GuKc"/>
    <property type="match status" value="1"/>
</dbReference>
<feature type="region of interest" description="Disordered" evidence="3">
    <location>
        <begin position="279"/>
        <end position="304"/>
    </location>
</feature>
<dbReference type="InterPro" id="IPR027417">
    <property type="entry name" value="P-loop_NTPase"/>
</dbReference>
<evidence type="ECO:0000313" key="4">
    <source>
        <dbReference type="EMBL" id="KGB32392.1"/>
    </source>
</evidence>
<sequence length="630" mass="70272">MNVFHSPNSAHNSKHILPTTSDVPLNGTDTFISDNSQTIMTRLNNSTDSHANSSSSVPFCNSPTELFINVSSSCPPRLTTTTKKTMYVRALFDYDPNMDTGLPGRGLPFQHGDILHVVNASDREWWQAKRISLVSDFENAVHVNSMHSTTDNTINSNTQTSTLLSSTTGLGIVPSCQRIERRQRTRLKRVNFVGKVTVIGSTSYPHTTSINNTKDSNTSSCVSNSGIMNQSPWDIGNNDFTTNNNNNCATTTTYNNNISVDAGISSNSSETLRNNSLDMNIRNNTPMDMPIVSNSTGTDTKKKRSGSLTRNLLKCFSHRSIKNDPIGALTVTRTGSLDGVNQNRHPIIRSYDLVVPVTISMARPLIFFGPLKDRIIDELLLHDSQFTTCVLHTNRPQRSNERNGVDYYFVPSKSIMEEDIKQGKYIEVNRFQDHYYGTSLESIRSILQSGRICILDVGLDAAKYLEVGLVLLLHVYLWVFVSPLLEVGLFPITILLKPKSVIHLRSLQRRLTEDQAKRSMEQIHNIEDENWRFLSAIITYENFDNVLLSVKNYVQLHSGPVIWVPSALSTLPGVQCLTSTPKINYHSIVSDPINHPQHNVNNITTNTTTNDNNNISALQSLSIQSVNSTQ</sequence>
<dbReference type="PROSITE" id="PS50002">
    <property type="entry name" value="SH3"/>
    <property type="match status" value="1"/>
</dbReference>
<evidence type="ECO:0000256" key="1">
    <source>
        <dbReference type="ARBA" id="ARBA00007014"/>
    </source>
</evidence>
<feature type="compositionally biased region" description="Polar residues" evidence="3">
    <location>
        <begin position="1"/>
        <end position="11"/>
    </location>
</feature>
<name>A0A094ZF32_SCHHA</name>
<feature type="compositionally biased region" description="Polar residues" evidence="3">
    <location>
        <begin position="279"/>
        <end position="298"/>
    </location>
</feature>
<dbReference type="Pfam" id="PF00625">
    <property type="entry name" value="Guanylate_kin"/>
    <property type="match status" value="1"/>
</dbReference>
<dbReference type="SUPFAM" id="SSF50044">
    <property type="entry name" value="SH3-domain"/>
    <property type="match status" value="1"/>
</dbReference>
<dbReference type="AlphaFoldDB" id="A0A094ZF32"/>
<evidence type="ECO:0000256" key="3">
    <source>
        <dbReference type="SAM" id="MobiDB-lite"/>
    </source>
</evidence>
<gene>
    <name evidence="4" type="ORF">MS3_00505</name>
</gene>
<dbReference type="InterPro" id="IPR008144">
    <property type="entry name" value="Guanylate_kin-like_dom"/>
</dbReference>
<dbReference type="InterPro" id="IPR036028">
    <property type="entry name" value="SH3-like_dom_sf"/>
</dbReference>
<accession>A0A094ZF32</accession>
<reference evidence="4" key="1">
    <citation type="journal article" date="2012" name="Nat. Genet.">
        <title>Whole-genome sequence of Schistosoma haematobium.</title>
        <authorList>
            <person name="Young N.D."/>
            <person name="Jex A.R."/>
            <person name="Li B."/>
            <person name="Liu S."/>
            <person name="Yang L."/>
            <person name="Xiong Z."/>
            <person name="Li Y."/>
            <person name="Cantacessi C."/>
            <person name="Hall R.S."/>
            <person name="Xu X."/>
            <person name="Chen F."/>
            <person name="Wu X."/>
            <person name="Zerlotini A."/>
            <person name="Oliveira G."/>
            <person name="Hofmann A."/>
            <person name="Zhang G."/>
            <person name="Fang X."/>
            <person name="Kang Y."/>
            <person name="Campbell B.E."/>
            <person name="Loukas A."/>
            <person name="Ranganathan S."/>
            <person name="Rollinson D."/>
            <person name="Rinaldi G."/>
            <person name="Brindley P.J."/>
            <person name="Yang H."/>
            <person name="Wang J."/>
            <person name="Wang J."/>
            <person name="Gasser R.B."/>
        </authorList>
    </citation>
    <scope>NUCLEOTIDE SEQUENCE [LARGE SCALE GENOMIC DNA]</scope>
</reference>
<protein>
    <submittedName>
        <fullName evidence="4">Disks large 1</fullName>
    </submittedName>
</protein>
<comment type="similarity">
    <text evidence="1">Belongs to the MAGUK family.</text>
</comment>
<feature type="region of interest" description="Disordered" evidence="3">
    <location>
        <begin position="1"/>
        <end position="20"/>
    </location>
</feature>
<proteinExistence type="inferred from homology"/>
<keyword evidence="2" id="KW-0728">SH3 domain</keyword>
<dbReference type="Gene3D" id="3.40.50.300">
    <property type="entry name" value="P-loop containing nucleotide triphosphate hydrolases"/>
    <property type="match status" value="1"/>
</dbReference>
<dbReference type="InterPro" id="IPR050716">
    <property type="entry name" value="MAGUK"/>
</dbReference>
<dbReference type="STRING" id="6185.A0A094ZF32"/>
<dbReference type="SUPFAM" id="SSF52540">
    <property type="entry name" value="P-loop containing nucleoside triphosphate hydrolases"/>
    <property type="match status" value="1"/>
</dbReference>
<dbReference type="Pfam" id="PF00018">
    <property type="entry name" value="SH3_1"/>
    <property type="match status" value="1"/>
</dbReference>
<dbReference type="InterPro" id="IPR008145">
    <property type="entry name" value="GK/Ca_channel_bsu"/>
</dbReference>
<evidence type="ECO:0000256" key="2">
    <source>
        <dbReference type="ARBA" id="ARBA00022443"/>
    </source>
</evidence>
<dbReference type="PROSITE" id="PS50052">
    <property type="entry name" value="GUANYLATE_KINASE_2"/>
    <property type="match status" value="1"/>
</dbReference>
<dbReference type="Gene3D" id="2.30.30.40">
    <property type="entry name" value="SH3 Domains"/>
    <property type="match status" value="1"/>
</dbReference>